<proteinExistence type="predicted"/>
<keyword evidence="2" id="KW-0812">Transmembrane</keyword>
<protein>
    <recommendedName>
        <fullName evidence="5">Dehydrogenase</fullName>
    </recommendedName>
</protein>
<dbReference type="SUPFAM" id="SSF51735">
    <property type="entry name" value="NAD(P)-binding Rossmann-fold domains"/>
    <property type="match status" value="1"/>
</dbReference>
<sequence length="350" mass="38707">MLEVILGFQFTVSVPLILGLIITYYVARFVWELPTVEHLEKKAVFISGCDSGFGRALALKCAKAGITVFAGCLTVEGGQSLSGDTKGLRLEIVPLDVGSSDSVTAARSTVKEALKSRYSGITLWAVVCNAGIFTCYGPDDWLTVNDYKTAVEINTFGVIRCVQAFMDLIKEAEGRIVVVSSTIGRVSPPAAGPYAVSKYGVEAYIDCVRQETAAYGVKCSLLEPGAFKTALIDKEAMRRRLNAKWDSMPPAKREAWGREYKEWFIDNWNKHTHMFASSNINIVVNNYFHAITAKYPRCRYLCGLDAVFLYLPFSFLDARIQDPLMRMTMAGEQAIPADLKKKLETKVKSA</sequence>
<accession>A0AAV5USN4</accession>
<dbReference type="PROSITE" id="PS00061">
    <property type="entry name" value="ADH_SHORT"/>
    <property type="match status" value="1"/>
</dbReference>
<reference evidence="3" key="1">
    <citation type="submission" date="2023-10" db="EMBL/GenBank/DDBJ databases">
        <title>Genome assembly of Pristionchus species.</title>
        <authorList>
            <person name="Yoshida K."/>
            <person name="Sommer R.J."/>
        </authorList>
    </citation>
    <scope>NUCLEOTIDE SEQUENCE</scope>
    <source>
        <strain evidence="3">RS5133</strain>
    </source>
</reference>
<dbReference type="Gene3D" id="3.40.50.720">
    <property type="entry name" value="NAD(P)-binding Rossmann-like Domain"/>
    <property type="match status" value="1"/>
</dbReference>
<dbReference type="InterPro" id="IPR036291">
    <property type="entry name" value="NAD(P)-bd_dom_sf"/>
</dbReference>
<feature type="transmembrane region" description="Helical" evidence="2">
    <location>
        <begin position="6"/>
        <end position="27"/>
    </location>
</feature>
<organism evidence="3 4">
    <name type="scientific">Pristionchus fissidentatus</name>
    <dbReference type="NCBI Taxonomy" id="1538716"/>
    <lineage>
        <taxon>Eukaryota</taxon>
        <taxon>Metazoa</taxon>
        <taxon>Ecdysozoa</taxon>
        <taxon>Nematoda</taxon>
        <taxon>Chromadorea</taxon>
        <taxon>Rhabditida</taxon>
        <taxon>Rhabditina</taxon>
        <taxon>Diplogasteromorpha</taxon>
        <taxon>Diplogasteroidea</taxon>
        <taxon>Neodiplogasteridae</taxon>
        <taxon>Pristionchus</taxon>
    </lineage>
</organism>
<comment type="caution">
    <text evidence="3">The sequence shown here is derived from an EMBL/GenBank/DDBJ whole genome shotgun (WGS) entry which is preliminary data.</text>
</comment>
<keyword evidence="4" id="KW-1185">Reference proteome</keyword>
<dbReference type="AlphaFoldDB" id="A0AAV5USN4"/>
<dbReference type="PANTHER" id="PTHR43313:SF34">
    <property type="entry name" value="RETINOL DEHYDROGENASE 7"/>
    <property type="match status" value="1"/>
</dbReference>
<dbReference type="Pfam" id="PF00106">
    <property type="entry name" value="adh_short"/>
    <property type="match status" value="1"/>
</dbReference>
<dbReference type="GO" id="GO:0016491">
    <property type="term" value="F:oxidoreductase activity"/>
    <property type="evidence" value="ECO:0007669"/>
    <property type="project" value="UniProtKB-KW"/>
</dbReference>
<keyword evidence="2" id="KW-0472">Membrane</keyword>
<dbReference type="GO" id="GO:0008202">
    <property type="term" value="P:steroid metabolic process"/>
    <property type="evidence" value="ECO:0007669"/>
    <property type="project" value="TreeGrafter"/>
</dbReference>
<name>A0AAV5USN4_9BILA</name>
<evidence type="ECO:0000256" key="1">
    <source>
        <dbReference type="ARBA" id="ARBA00023002"/>
    </source>
</evidence>
<dbReference type="PANTHER" id="PTHR43313">
    <property type="entry name" value="SHORT-CHAIN DEHYDROGENASE/REDUCTASE FAMILY 9C"/>
    <property type="match status" value="1"/>
</dbReference>
<evidence type="ECO:0000256" key="2">
    <source>
        <dbReference type="SAM" id="Phobius"/>
    </source>
</evidence>
<dbReference type="InterPro" id="IPR002347">
    <property type="entry name" value="SDR_fam"/>
</dbReference>
<keyword evidence="1" id="KW-0560">Oxidoreductase</keyword>
<evidence type="ECO:0000313" key="4">
    <source>
        <dbReference type="Proteomes" id="UP001432322"/>
    </source>
</evidence>
<dbReference type="PRINTS" id="PR00081">
    <property type="entry name" value="GDHRDH"/>
</dbReference>
<dbReference type="InterPro" id="IPR020904">
    <property type="entry name" value="Sc_DH/Rdtase_CS"/>
</dbReference>
<dbReference type="EMBL" id="BTSY01000001">
    <property type="protein sequence ID" value="GMT09314.1"/>
    <property type="molecule type" value="Genomic_DNA"/>
</dbReference>
<gene>
    <name evidence="3" type="ORF">PFISCL1PPCAC_611</name>
</gene>
<keyword evidence="2" id="KW-1133">Transmembrane helix</keyword>
<dbReference type="Proteomes" id="UP001432322">
    <property type="component" value="Unassembled WGS sequence"/>
</dbReference>
<evidence type="ECO:0000313" key="3">
    <source>
        <dbReference type="EMBL" id="GMT09314.1"/>
    </source>
</evidence>
<evidence type="ECO:0008006" key="5">
    <source>
        <dbReference type="Google" id="ProtNLM"/>
    </source>
</evidence>